<evidence type="ECO:0000259" key="14">
    <source>
        <dbReference type="PROSITE" id="PS51671"/>
    </source>
</evidence>
<dbReference type="PANTHER" id="PTHR32071">
    <property type="entry name" value="TRANSCRIPTIONAL REGULATORY PROTEIN"/>
    <property type="match status" value="1"/>
</dbReference>
<dbReference type="InterPro" id="IPR045865">
    <property type="entry name" value="ACT-like_dom_sf"/>
</dbReference>
<keyword evidence="9" id="KW-0010">Activator</keyword>
<keyword evidence="5" id="KW-0058">Aromatic hydrocarbons catabolism</keyword>
<keyword evidence="16" id="KW-1185">Reference proteome</keyword>
<sequence length="532" mass="60683">MRFSIECIDRVGVVREVLDFLAHERVSVLGIEVQKKEGDAGVIYLKVDAMDEARRSYFIQQFLQVPDISKVEIVEYLPNERNKIELSALFESLPSPVLSVDLDGKIDFANAQANKLLLPIFNLEQSKKNQIKQLHGRLLSEIIPQLSHESWYRTFLHKARLPESQSLKPLSNSIEIDEKIWRIDLLPVHIHEQENTKVVGAVVIIESHDQLRIDLHRFSANQSHVFDDVVAKSPKMQMLLEKAKKFALLDAPLLIQGETGTGKELLAKACHHLSFRSENKFIAVNCAGLPAENAESEMFGYYDGEKKSTGFFEYADGGTVLLDGISELSLALQAKLLRFLNDGTFRRVGEEQENYANVRVICTTQGLLQDYVELGKIREDLFHRLNVLALTIPPLRERREDIPDLVDLFVNQICQQLRISRPHFSAPFLQYLINYPWSGNVRELYNALYRACSLAEHGELSIEGLNLLDKELTILNIEQFGDETLDDIMHQFEAAVLRKFFEQYPSTRKLATRLGVSHTAIANKLRQYGISK</sequence>
<dbReference type="PROSITE" id="PS51671">
    <property type="entry name" value="ACT"/>
    <property type="match status" value="1"/>
</dbReference>
<evidence type="ECO:0000256" key="8">
    <source>
        <dbReference type="ARBA" id="ARBA00023125"/>
    </source>
</evidence>
<evidence type="ECO:0000256" key="11">
    <source>
        <dbReference type="ARBA" id="ARBA00029500"/>
    </source>
</evidence>
<accession>A0A4R2SZC8</accession>
<feature type="domain" description="Sigma-54 factor interaction" evidence="12">
    <location>
        <begin position="229"/>
        <end position="453"/>
    </location>
</feature>
<dbReference type="Pfam" id="PF25601">
    <property type="entry name" value="AAA_lid_14"/>
    <property type="match status" value="1"/>
</dbReference>
<name>A0A4R2SZC8_9PAST</name>
<keyword evidence="7" id="KW-0805">Transcription regulation</keyword>
<keyword evidence="4" id="KW-0547">Nucleotide-binding</keyword>
<keyword evidence="8" id="KW-0238">DNA-binding</keyword>
<evidence type="ECO:0000313" key="15">
    <source>
        <dbReference type="EMBL" id="TCP95100.1"/>
    </source>
</evidence>
<dbReference type="PANTHER" id="PTHR32071:SF3">
    <property type="entry name" value="HTH-TYPE TRANSCRIPTIONAL REGULATORY PROTEIN TYRR"/>
    <property type="match status" value="1"/>
</dbReference>
<dbReference type="InterPro" id="IPR025662">
    <property type="entry name" value="Sigma_54_int_dom_ATP-bd_1"/>
</dbReference>
<dbReference type="FunFam" id="3.40.50.300:FF:000006">
    <property type="entry name" value="DNA-binding transcriptional regulator NtrC"/>
    <property type="match status" value="1"/>
</dbReference>
<keyword evidence="3" id="KW-0678">Repressor</keyword>
<evidence type="ECO:0000256" key="5">
    <source>
        <dbReference type="ARBA" id="ARBA00022797"/>
    </source>
</evidence>
<dbReference type="GO" id="GO:0005737">
    <property type="term" value="C:cytoplasm"/>
    <property type="evidence" value="ECO:0007669"/>
    <property type="project" value="UniProtKB-SubCell"/>
</dbReference>
<evidence type="ECO:0000256" key="7">
    <source>
        <dbReference type="ARBA" id="ARBA00023015"/>
    </source>
</evidence>
<comment type="subcellular location">
    <subcellularLocation>
        <location evidence="1">Cytoplasm</location>
    </subcellularLocation>
</comment>
<dbReference type="SUPFAM" id="SSF52540">
    <property type="entry name" value="P-loop containing nucleoside triphosphate hydrolases"/>
    <property type="match status" value="1"/>
</dbReference>
<dbReference type="EMBL" id="SLYB01000011">
    <property type="protein sequence ID" value="TCP95100.1"/>
    <property type="molecule type" value="Genomic_DNA"/>
</dbReference>
<evidence type="ECO:0000256" key="2">
    <source>
        <dbReference type="ARBA" id="ARBA00022490"/>
    </source>
</evidence>
<comment type="caution">
    <text evidence="15">The sequence shown here is derived from an EMBL/GenBank/DDBJ whole genome shotgun (WGS) entry which is preliminary data.</text>
</comment>
<protein>
    <recommendedName>
        <fullName evidence="11">HTH-type transcriptional regulatory protein TyrR</fullName>
    </recommendedName>
</protein>
<dbReference type="GO" id="GO:0006355">
    <property type="term" value="P:regulation of DNA-templated transcription"/>
    <property type="evidence" value="ECO:0007669"/>
    <property type="project" value="InterPro"/>
</dbReference>
<feature type="domain" description="PAS" evidence="13">
    <location>
        <begin position="82"/>
        <end position="117"/>
    </location>
</feature>
<dbReference type="AlphaFoldDB" id="A0A4R2SZC8"/>
<dbReference type="InterPro" id="IPR000014">
    <property type="entry name" value="PAS"/>
</dbReference>
<evidence type="ECO:0000256" key="9">
    <source>
        <dbReference type="ARBA" id="ARBA00023159"/>
    </source>
</evidence>
<keyword evidence="2" id="KW-0963">Cytoplasm</keyword>
<dbReference type="CDD" id="cd00009">
    <property type="entry name" value="AAA"/>
    <property type="match status" value="1"/>
</dbReference>
<evidence type="ECO:0000259" key="13">
    <source>
        <dbReference type="PROSITE" id="PS50112"/>
    </source>
</evidence>
<dbReference type="SUPFAM" id="SSF55021">
    <property type="entry name" value="ACT-like"/>
    <property type="match status" value="1"/>
</dbReference>
<dbReference type="Gene3D" id="1.10.8.60">
    <property type="match status" value="1"/>
</dbReference>
<organism evidence="15 16">
    <name type="scientific">Cricetibacter osteomyelitidis</name>
    <dbReference type="NCBI Taxonomy" id="1521931"/>
    <lineage>
        <taxon>Bacteria</taxon>
        <taxon>Pseudomonadati</taxon>
        <taxon>Pseudomonadota</taxon>
        <taxon>Gammaproteobacteria</taxon>
        <taxon>Pasteurellales</taxon>
        <taxon>Pasteurellaceae</taxon>
        <taxon>Cricetibacter</taxon>
    </lineage>
</organism>
<evidence type="ECO:0000256" key="6">
    <source>
        <dbReference type="ARBA" id="ARBA00022840"/>
    </source>
</evidence>
<evidence type="ECO:0000313" key="16">
    <source>
        <dbReference type="Proteomes" id="UP000295763"/>
    </source>
</evidence>
<dbReference type="NCBIfam" id="TIGR04381">
    <property type="entry name" value="HTH_TypR"/>
    <property type="match status" value="1"/>
</dbReference>
<dbReference type="Pfam" id="PF18024">
    <property type="entry name" value="HTH_50"/>
    <property type="match status" value="1"/>
</dbReference>
<dbReference type="Pfam" id="PF00158">
    <property type="entry name" value="Sigma54_activat"/>
    <property type="match status" value="1"/>
</dbReference>
<dbReference type="Gene3D" id="3.30.70.260">
    <property type="match status" value="1"/>
</dbReference>
<dbReference type="Gene3D" id="3.30.450.20">
    <property type="entry name" value="PAS domain"/>
    <property type="match status" value="1"/>
</dbReference>
<dbReference type="PROSITE" id="PS50112">
    <property type="entry name" value="PAS"/>
    <property type="match status" value="1"/>
</dbReference>
<dbReference type="InterPro" id="IPR002078">
    <property type="entry name" value="Sigma_54_int"/>
</dbReference>
<dbReference type="Gene3D" id="1.10.10.60">
    <property type="entry name" value="Homeodomain-like"/>
    <property type="match status" value="1"/>
</dbReference>
<dbReference type="InterPro" id="IPR027417">
    <property type="entry name" value="P-loop_NTPase"/>
</dbReference>
<dbReference type="OrthoDB" id="9804019at2"/>
<evidence type="ECO:0000259" key="12">
    <source>
        <dbReference type="PROSITE" id="PS50045"/>
    </source>
</evidence>
<feature type="domain" description="ACT" evidence="14">
    <location>
        <begin position="2"/>
        <end position="76"/>
    </location>
</feature>
<dbReference type="InterPro" id="IPR058031">
    <property type="entry name" value="AAA_lid_NorR"/>
</dbReference>
<dbReference type="Gene3D" id="3.40.50.300">
    <property type="entry name" value="P-loop containing nucleotide triphosphate hydrolases"/>
    <property type="match status" value="1"/>
</dbReference>
<dbReference type="InterPro" id="IPR002912">
    <property type="entry name" value="ACT_dom"/>
</dbReference>
<dbReference type="Proteomes" id="UP000295763">
    <property type="component" value="Unassembled WGS sequence"/>
</dbReference>
<dbReference type="InterPro" id="IPR030828">
    <property type="entry name" value="HTH_TyrR"/>
</dbReference>
<dbReference type="PROSITE" id="PS50045">
    <property type="entry name" value="SIGMA54_INTERACT_4"/>
    <property type="match status" value="1"/>
</dbReference>
<dbReference type="InterPro" id="IPR009057">
    <property type="entry name" value="Homeodomain-like_sf"/>
</dbReference>
<evidence type="ECO:0000256" key="1">
    <source>
        <dbReference type="ARBA" id="ARBA00004496"/>
    </source>
</evidence>
<dbReference type="SUPFAM" id="SSF46689">
    <property type="entry name" value="Homeodomain-like"/>
    <property type="match status" value="1"/>
</dbReference>
<keyword evidence="10" id="KW-0804">Transcription</keyword>
<dbReference type="InterPro" id="IPR003593">
    <property type="entry name" value="AAA+_ATPase"/>
</dbReference>
<dbReference type="GO" id="GO:0005524">
    <property type="term" value="F:ATP binding"/>
    <property type="evidence" value="ECO:0007669"/>
    <property type="project" value="UniProtKB-KW"/>
</dbReference>
<gene>
    <name evidence="15" type="ORF">EDC44_11150</name>
</gene>
<dbReference type="PROSITE" id="PS00675">
    <property type="entry name" value="SIGMA54_INTERACT_1"/>
    <property type="match status" value="1"/>
</dbReference>
<dbReference type="GO" id="GO:0003677">
    <property type="term" value="F:DNA binding"/>
    <property type="evidence" value="ECO:0007669"/>
    <property type="project" value="UniProtKB-KW"/>
</dbReference>
<evidence type="ECO:0000256" key="3">
    <source>
        <dbReference type="ARBA" id="ARBA00022491"/>
    </source>
</evidence>
<evidence type="ECO:0000256" key="10">
    <source>
        <dbReference type="ARBA" id="ARBA00023163"/>
    </source>
</evidence>
<keyword evidence="6" id="KW-0067">ATP-binding</keyword>
<reference evidence="15 16" key="1">
    <citation type="submission" date="2019-03" db="EMBL/GenBank/DDBJ databases">
        <title>Genomic Encyclopedia of Type Strains, Phase IV (KMG-IV): sequencing the most valuable type-strain genomes for metagenomic binning, comparative biology and taxonomic classification.</title>
        <authorList>
            <person name="Goeker M."/>
        </authorList>
    </citation>
    <scope>NUCLEOTIDE SEQUENCE [LARGE SCALE GENOMIC DNA]</scope>
    <source>
        <strain evidence="15 16">DSM 28404</strain>
    </source>
</reference>
<evidence type="ECO:0000256" key="4">
    <source>
        <dbReference type="ARBA" id="ARBA00022741"/>
    </source>
</evidence>
<proteinExistence type="predicted"/>
<dbReference type="SMART" id="SM00382">
    <property type="entry name" value="AAA"/>
    <property type="match status" value="1"/>
</dbReference>